<dbReference type="Proteomes" id="UP000031271">
    <property type="component" value="Chromosome"/>
</dbReference>
<sequence>MSSFIEAIENITPEIYENLKQAVELGKWGDGRKLTQEQKETCLAAMIAWEMKNLPEEERTGFMGGQECGSKSKKAEAPVDTSLFAPASGTRH</sequence>
<reference evidence="4" key="1">
    <citation type="submission" date="2014-03" db="EMBL/GenBank/DDBJ databases">
        <title>Complete genome of Pseudomonas balearica DSM 6083T, a sewage water isolate from an enrichment with 2-methylnaphthalene.</title>
        <authorList>
            <person name="Salva-Serra F."/>
            <person name="Jaen-Luchoro D."/>
            <person name="Busquets A."/>
            <person name="Pena A."/>
            <person name="Gomila M."/>
            <person name="Bosch R."/>
            <person name="Nogales B."/>
            <person name="Garcia-Valdes E."/>
            <person name="Lalucat J."/>
            <person name="Bennasar A."/>
        </authorList>
    </citation>
    <scope>NUCLEOTIDE SEQUENCE [LARGE SCALE GENOMIC DNA]</scope>
    <source>
        <strain evidence="4">DSM 6083</strain>
    </source>
</reference>
<reference evidence="3 5" key="2">
    <citation type="submission" date="2016-10" db="EMBL/GenBank/DDBJ databases">
        <authorList>
            <person name="Varghese N."/>
            <person name="Submissions S."/>
        </authorList>
    </citation>
    <scope>NUCLEOTIDE SEQUENCE [LARGE SCALE GENOMIC DNA]</scope>
    <source>
        <strain evidence="3 5">DSM 6083</strain>
    </source>
</reference>
<evidence type="ECO:0000313" key="2">
    <source>
        <dbReference type="EMBL" id="AJE15626.1"/>
    </source>
</evidence>
<gene>
    <name evidence="2" type="ORF">CL52_11485</name>
    <name evidence="3" type="ORF">SAMN05660875_105210</name>
</gene>
<evidence type="ECO:0008006" key="6">
    <source>
        <dbReference type="Google" id="ProtNLM"/>
    </source>
</evidence>
<dbReference type="KEGG" id="pbm:CL52_11485"/>
<accession>A0A8D3Y1M6</accession>
<keyword evidence="5" id="KW-1185">Reference proteome</keyword>
<evidence type="ECO:0000256" key="1">
    <source>
        <dbReference type="SAM" id="MobiDB-lite"/>
    </source>
</evidence>
<dbReference type="EMBL" id="CP007511">
    <property type="protein sequence ID" value="AJE15626.1"/>
    <property type="molecule type" value="Genomic_DNA"/>
</dbReference>
<evidence type="ECO:0000313" key="3">
    <source>
        <dbReference type="EMBL" id="SDM49399.1"/>
    </source>
</evidence>
<dbReference type="Proteomes" id="UP000182276">
    <property type="component" value="Unassembled WGS sequence"/>
</dbReference>
<evidence type="ECO:0000313" key="5">
    <source>
        <dbReference type="Proteomes" id="UP000182276"/>
    </source>
</evidence>
<reference evidence="2 4" key="3">
    <citation type="journal article" name="Genome Announc.">
        <title>Complete Genome Sequence of Pseudomonas balearica DSM 6083T.</title>
        <authorList>
            <person name="Bennasar-Figueras A."/>
            <person name="Salva-Serra F."/>
            <person name="Jaen-Luchoro D."/>
            <person name="Segui C."/>
            <person name="Aliaga F."/>
            <person name="Busquets A."/>
            <person name="Gomila M."/>
            <person name="Moore E.R."/>
            <person name="Lalucat J."/>
        </authorList>
    </citation>
    <scope>NUCLEOTIDE SEQUENCE [LARGE SCALE GENOMIC DNA]</scope>
    <source>
        <strain evidence="4">DSM 6083</strain>
        <strain evidence="2">DSM6083</strain>
    </source>
</reference>
<dbReference type="InterPro" id="IPR009749">
    <property type="entry name" value="DUF1315"/>
</dbReference>
<dbReference type="EMBL" id="FNHO01000005">
    <property type="protein sequence ID" value="SDM49399.1"/>
    <property type="molecule type" value="Genomic_DNA"/>
</dbReference>
<dbReference type="AlphaFoldDB" id="A0A8D3Y1M6"/>
<evidence type="ECO:0000313" key="4">
    <source>
        <dbReference type="Proteomes" id="UP000031271"/>
    </source>
</evidence>
<organism evidence="2 4">
    <name type="scientific">Stutzerimonas balearica DSM 6083</name>
    <dbReference type="NCBI Taxonomy" id="1123016"/>
    <lineage>
        <taxon>Bacteria</taxon>
        <taxon>Pseudomonadati</taxon>
        <taxon>Pseudomonadota</taxon>
        <taxon>Gammaproteobacteria</taxon>
        <taxon>Pseudomonadales</taxon>
        <taxon>Pseudomonadaceae</taxon>
        <taxon>Stutzerimonas</taxon>
    </lineage>
</organism>
<dbReference type="RefSeq" id="WP_041104950.1">
    <property type="nucleotide sequence ID" value="NZ_CP007511.1"/>
</dbReference>
<dbReference type="Pfam" id="PF07023">
    <property type="entry name" value="DUF1315"/>
    <property type="match status" value="1"/>
</dbReference>
<dbReference type="GeneID" id="77260526"/>
<proteinExistence type="predicted"/>
<protein>
    <recommendedName>
        <fullName evidence="6">DUF1315 domain-containing protein</fullName>
    </recommendedName>
</protein>
<name>A0A8D3Y1M6_9GAMM</name>
<feature type="region of interest" description="Disordered" evidence="1">
    <location>
        <begin position="60"/>
        <end position="92"/>
    </location>
</feature>